<dbReference type="EMBL" id="AJAQ01000033">
    <property type="protein sequence ID" value="EOH91733.1"/>
    <property type="molecule type" value="Genomic_DNA"/>
</dbReference>
<gene>
    <name evidence="1" type="ORF">UAU_03035</name>
</gene>
<reference evidence="1 2" key="1">
    <citation type="submission" date="2013-02" db="EMBL/GenBank/DDBJ databases">
        <title>The Genome Sequence of Enterococcus pallens BAA-351.</title>
        <authorList>
            <consortium name="The Broad Institute Genome Sequencing Platform"/>
            <consortium name="The Broad Institute Genome Sequencing Center for Infectious Disease"/>
            <person name="Earl A.M."/>
            <person name="Gilmore M.S."/>
            <person name="Lebreton F."/>
            <person name="Walker B."/>
            <person name="Young S.K."/>
            <person name="Zeng Q."/>
            <person name="Gargeya S."/>
            <person name="Fitzgerald M."/>
            <person name="Haas B."/>
            <person name="Abouelleil A."/>
            <person name="Alvarado L."/>
            <person name="Arachchi H.M."/>
            <person name="Berlin A.M."/>
            <person name="Chapman S.B."/>
            <person name="Dewar J."/>
            <person name="Goldberg J."/>
            <person name="Griggs A."/>
            <person name="Gujja S."/>
            <person name="Hansen M."/>
            <person name="Howarth C."/>
            <person name="Imamovic A."/>
            <person name="Larimer J."/>
            <person name="McCowan C."/>
            <person name="Murphy C."/>
            <person name="Neiman D."/>
            <person name="Pearson M."/>
            <person name="Priest M."/>
            <person name="Roberts A."/>
            <person name="Saif S."/>
            <person name="Shea T."/>
            <person name="Sisk P."/>
            <person name="Sykes S."/>
            <person name="Wortman J."/>
            <person name="Nusbaum C."/>
            <person name="Birren B."/>
        </authorList>
    </citation>
    <scope>NUCLEOTIDE SEQUENCE [LARGE SCALE GENOMIC DNA]</scope>
    <source>
        <strain evidence="1 2">ATCC BAA-351</strain>
    </source>
</reference>
<evidence type="ECO:0000313" key="1">
    <source>
        <dbReference type="EMBL" id="EOH91733.1"/>
    </source>
</evidence>
<keyword evidence="2" id="KW-1185">Reference proteome</keyword>
<dbReference type="AlphaFoldDB" id="R2Q8Z1"/>
<dbReference type="Proteomes" id="UP000013782">
    <property type="component" value="Unassembled WGS sequence"/>
</dbReference>
<evidence type="ECO:0000313" key="2">
    <source>
        <dbReference type="Proteomes" id="UP000013782"/>
    </source>
</evidence>
<dbReference type="PATRIC" id="fig|1158607.3.peg.3019"/>
<dbReference type="RefSeq" id="WP_010758017.1">
    <property type="nucleotide sequence ID" value="NZ_ASWD01000001.1"/>
</dbReference>
<dbReference type="HOGENOM" id="CLU_057669_3_0_9"/>
<protein>
    <submittedName>
        <fullName evidence="1">Uncharacterized protein</fullName>
    </submittedName>
</protein>
<accession>R2Q8Z1</accession>
<sequence>MPTKPLEQRQLFNTSREKLEQRFLEYYQETQDSAYMIECAVAVQVRNAYSRDDFSFFMKDFIRSLFLTGKKLPENRNLYFFFRDYFTEEEWRTLVKQLFESPEEYLTYASKNQATLKTLGPYLSSGSREVEEDATLVAQFEDGAKKPKILKIRRIARQVVPPAHSRDLLHIMTYLSIFQRNGVTCFAKIIKAHTDYVVERYREDYRGAEPKTYNLPKLTP</sequence>
<proteinExistence type="predicted"/>
<name>R2Q8Z1_9ENTE</name>
<organism evidence="1 2">
    <name type="scientific">Enterococcus pallens ATCC BAA-351</name>
    <dbReference type="NCBI Taxonomy" id="1158607"/>
    <lineage>
        <taxon>Bacteria</taxon>
        <taxon>Bacillati</taxon>
        <taxon>Bacillota</taxon>
        <taxon>Bacilli</taxon>
        <taxon>Lactobacillales</taxon>
        <taxon>Enterococcaceae</taxon>
        <taxon>Enterococcus</taxon>
    </lineage>
</organism>
<dbReference type="OrthoDB" id="2195232at2"/>
<comment type="caution">
    <text evidence="1">The sequence shown here is derived from an EMBL/GenBank/DDBJ whole genome shotgun (WGS) entry which is preliminary data.</text>
</comment>